<evidence type="ECO:0000256" key="7">
    <source>
        <dbReference type="ARBA" id="ARBA00023237"/>
    </source>
</evidence>
<protein>
    <recommendedName>
        <fullName evidence="11">Transporter</fullName>
    </recommendedName>
</protein>
<evidence type="ECO:0000256" key="8">
    <source>
        <dbReference type="SAM" id="Coils"/>
    </source>
</evidence>
<evidence type="ECO:0000313" key="10">
    <source>
        <dbReference type="Proteomes" id="UP000216312"/>
    </source>
</evidence>
<evidence type="ECO:0000256" key="3">
    <source>
        <dbReference type="ARBA" id="ARBA00022448"/>
    </source>
</evidence>
<feature type="coiled-coil region" evidence="8">
    <location>
        <begin position="2"/>
        <end position="60"/>
    </location>
</feature>
<dbReference type="InterPro" id="IPR003423">
    <property type="entry name" value="OMP_efflux"/>
</dbReference>
<dbReference type="AlphaFoldDB" id="A0A257LSY6"/>
<keyword evidence="6" id="KW-0472">Membrane</keyword>
<dbReference type="PANTHER" id="PTHR30026:SF20">
    <property type="entry name" value="OUTER MEMBRANE PROTEIN TOLC"/>
    <property type="match status" value="1"/>
</dbReference>
<reference evidence="10" key="1">
    <citation type="submission" date="2017-07" db="EMBL/GenBank/DDBJ databases">
        <title>Novel pathways for hydrocarbon cycling and metabolic interdependencies in hydrothermal sediment communities.</title>
        <authorList>
            <person name="Dombrowski N."/>
            <person name="Seitz K."/>
            <person name="Teske A."/>
            <person name="Baker B."/>
        </authorList>
    </citation>
    <scope>NUCLEOTIDE SEQUENCE [LARGE SCALE GENOMIC DNA]</scope>
</reference>
<dbReference type="GO" id="GO:0015562">
    <property type="term" value="F:efflux transmembrane transporter activity"/>
    <property type="evidence" value="ECO:0007669"/>
    <property type="project" value="InterPro"/>
</dbReference>
<comment type="subcellular location">
    <subcellularLocation>
        <location evidence="1">Cell outer membrane</location>
    </subcellularLocation>
</comment>
<dbReference type="GO" id="GO:1990281">
    <property type="term" value="C:efflux pump complex"/>
    <property type="evidence" value="ECO:0007669"/>
    <property type="project" value="TreeGrafter"/>
</dbReference>
<evidence type="ECO:0000256" key="1">
    <source>
        <dbReference type="ARBA" id="ARBA00004442"/>
    </source>
</evidence>
<dbReference type="Gene3D" id="1.20.1600.10">
    <property type="entry name" value="Outer membrane efflux proteins (OEP)"/>
    <property type="match status" value="1"/>
</dbReference>
<organism evidence="9 10">
    <name type="scientific">candidate division WOR-3 bacterium 4484_18</name>
    <dbReference type="NCBI Taxonomy" id="2020626"/>
    <lineage>
        <taxon>Bacteria</taxon>
        <taxon>Bacteria division WOR-3</taxon>
    </lineage>
</organism>
<sequence>MLKLYEENLTQKKQQLELARTRVELGLAPKSDVLKAEVEVTRAEVDLTQAKGELELARMELNDALGIDLDYPIKIEQVEFIEEQPPSIDSCITIALKGRPDLLRAQSDIMINAYNLKLAWLERLPCLTITGSYHLSADRFVFGGTPLTRTNLNRYSDWSISVGLSFPIFDAGKTWHAIKIASLYLDNSRLEYDKLKRSAILEVQLAYVDMVTGLKKIELTRKQLKTAQLSYDTALGRYRAGIAPITEVIDASIALLDSKLSYTSAMYDYLIAKSRLAVATGQLPYK</sequence>
<evidence type="ECO:0000256" key="4">
    <source>
        <dbReference type="ARBA" id="ARBA00022452"/>
    </source>
</evidence>
<keyword evidence="4" id="KW-1134">Transmembrane beta strand</keyword>
<keyword evidence="5" id="KW-0812">Transmembrane</keyword>
<dbReference type="PANTHER" id="PTHR30026">
    <property type="entry name" value="OUTER MEMBRANE PROTEIN TOLC"/>
    <property type="match status" value="1"/>
</dbReference>
<dbReference type="Pfam" id="PF02321">
    <property type="entry name" value="OEP"/>
    <property type="match status" value="1"/>
</dbReference>
<evidence type="ECO:0000256" key="2">
    <source>
        <dbReference type="ARBA" id="ARBA00007613"/>
    </source>
</evidence>
<name>A0A257LSY6_UNCW3</name>
<evidence type="ECO:0000256" key="6">
    <source>
        <dbReference type="ARBA" id="ARBA00023136"/>
    </source>
</evidence>
<keyword evidence="8" id="KW-0175">Coiled coil</keyword>
<dbReference type="Proteomes" id="UP000216312">
    <property type="component" value="Unassembled WGS sequence"/>
</dbReference>
<keyword evidence="3" id="KW-0813">Transport</keyword>
<comment type="caution">
    <text evidence="9">The sequence shown here is derived from an EMBL/GenBank/DDBJ whole genome shotgun (WGS) entry which is preliminary data.</text>
</comment>
<evidence type="ECO:0000313" key="9">
    <source>
        <dbReference type="EMBL" id="OYV02777.1"/>
    </source>
</evidence>
<dbReference type="EMBL" id="NMUJ01000053">
    <property type="protein sequence ID" value="OYV02777.1"/>
    <property type="molecule type" value="Genomic_DNA"/>
</dbReference>
<dbReference type="GO" id="GO:0009279">
    <property type="term" value="C:cell outer membrane"/>
    <property type="evidence" value="ECO:0007669"/>
    <property type="project" value="UniProtKB-SubCell"/>
</dbReference>
<dbReference type="GO" id="GO:0015288">
    <property type="term" value="F:porin activity"/>
    <property type="evidence" value="ECO:0007669"/>
    <property type="project" value="TreeGrafter"/>
</dbReference>
<gene>
    <name evidence="9" type="ORF">CGW93_03815</name>
</gene>
<evidence type="ECO:0008006" key="11">
    <source>
        <dbReference type="Google" id="ProtNLM"/>
    </source>
</evidence>
<proteinExistence type="inferred from homology"/>
<evidence type="ECO:0000256" key="5">
    <source>
        <dbReference type="ARBA" id="ARBA00022692"/>
    </source>
</evidence>
<dbReference type="InterPro" id="IPR051906">
    <property type="entry name" value="TolC-like"/>
</dbReference>
<keyword evidence="7" id="KW-0998">Cell outer membrane</keyword>
<comment type="similarity">
    <text evidence="2">Belongs to the outer membrane factor (OMF) (TC 1.B.17) family.</text>
</comment>
<dbReference type="SUPFAM" id="SSF56954">
    <property type="entry name" value="Outer membrane efflux proteins (OEP)"/>
    <property type="match status" value="1"/>
</dbReference>
<accession>A0A257LSY6</accession>